<dbReference type="RefSeq" id="WP_145145289.1">
    <property type="nucleotide sequence ID" value="NZ_VLKY01000019.1"/>
</dbReference>
<proteinExistence type="predicted"/>
<evidence type="ECO:0000313" key="3">
    <source>
        <dbReference type="Proteomes" id="UP000316905"/>
    </source>
</evidence>
<dbReference type="AlphaFoldDB" id="A0A562PX50"/>
<gene>
    <name evidence="2" type="ORF">IQ22_04101</name>
</gene>
<evidence type="ECO:0000256" key="1">
    <source>
        <dbReference type="SAM" id="MobiDB-lite"/>
    </source>
</evidence>
<dbReference type="Gene3D" id="3.30.1150.10">
    <property type="match status" value="1"/>
</dbReference>
<reference evidence="2 3" key="1">
    <citation type="journal article" date="2015" name="Stand. Genomic Sci.">
        <title>Genomic Encyclopedia of Bacterial and Archaeal Type Strains, Phase III: the genomes of soil and plant-associated and newly described type strains.</title>
        <authorList>
            <person name="Whitman W.B."/>
            <person name="Woyke T."/>
            <person name="Klenk H.P."/>
            <person name="Zhou Y."/>
            <person name="Lilburn T.G."/>
            <person name="Beck B.J."/>
            <person name="De Vos P."/>
            <person name="Vandamme P."/>
            <person name="Eisen J.A."/>
            <person name="Garrity G."/>
            <person name="Hugenholtz P."/>
            <person name="Kyrpides N.C."/>
        </authorList>
    </citation>
    <scope>NUCLEOTIDE SEQUENCE [LARGE SCALE GENOMIC DNA]</scope>
    <source>
        <strain evidence="2 3">CGMCC 1.6858</strain>
    </source>
</reference>
<comment type="caution">
    <text evidence="2">The sequence shown here is derived from an EMBL/GenBank/DDBJ whole genome shotgun (WGS) entry which is preliminary data.</text>
</comment>
<dbReference type="Pfam" id="PF13103">
    <property type="entry name" value="TonB_2"/>
    <property type="match status" value="1"/>
</dbReference>
<dbReference type="Proteomes" id="UP000316905">
    <property type="component" value="Unassembled WGS sequence"/>
</dbReference>
<feature type="region of interest" description="Disordered" evidence="1">
    <location>
        <begin position="62"/>
        <end position="88"/>
    </location>
</feature>
<organism evidence="2 3">
    <name type="scientific">Pseudomonas duriflava</name>
    <dbReference type="NCBI Taxonomy" id="459528"/>
    <lineage>
        <taxon>Bacteria</taxon>
        <taxon>Pseudomonadati</taxon>
        <taxon>Pseudomonadota</taxon>
        <taxon>Gammaproteobacteria</taxon>
        <taxon>Pseudomonadales</taxon>
        <taxon>Pseudomonadaceae</taxon>
        <taxon>Pseudomonas</taxon>
    </lineage>
</organism>
<accession>A0A562PX50</accession>
<dbReference type="SUPFAM" id="SSF74653">
    <property type="entry name" value="TolA/TonB C-terminal domain"/>
    <property type="match status" value="1"/>
</dbReference>
<sequence>MIPQLVALGVIVALLYSTNVLFFDKDDIPEGNAPESSQQSPGGRDIAQAFNLVNQELLGKLKDGNGTHVTDFTGPEKEEAERKAQERRQADIEEVRTVAAEIAEEIGLNWRISEELYAQNYAIVAITLKDSGKVAAVETLYSTENRFFDNSLRRAIRKGEPYRQFKDMTTRQREQLTEIVLHFGAGKPPTDRQLASIRRSRGDL</sequence>
<feature type="compositionally biased region" description="Basic and acidic residues" evidence="1">
    <location>
        <begin position="74"/>
        <end position="88"/>
    </location>
</feature>
<keyword evidence="3" id="KW-1185">Reference proteome</keyword>
<name>A0A562PX50_9PSED</name>
<evidence type="ECO:0000313" key="2">
    <source>
        <dbReference type="EMBL" id="TWI48968.1"/>
    </source>
</evidence>
<dbReference type="EMBL" id="VLKY01000019">
    <property type="protein sequence ID" value="TWI48968.1"/>
    <property type="molecule type" value="Genomic_DNA"/>
</dbReference>
<dbReference type="OrthoDB" id="9892547at2"/>
<protein>
    <submittedName>
        <fullName evidence="2">TonB-like protein</fullName>
    </submittedName>
</protein>